<dbReference type="EMBL" id="ACFG01000033">
    <property type="protein sequence ID" value="EEH63502.1"/>
    <property type="molecule type" value="Genomic_DNA"/>
</dbReference>
<name>C0W1C9_9ACTO</name>
<dbReference type="PANTHER" id="PTHR38479:SF2">
    <property type="entry name" value="WINGED HELIX DNA-BINDING DOMAIN-CONTAINING PROTEIN"/>
    <property type="match status" value="1"/>
</dbReference>
<dbReference type="RefSeq" id="WP_006546389.1">
    <property type="nucleotide sequence ID" value="NZ_DS999541.1"/>
</dbReference>
<evidence type="ECO:0008006" key="3">
    <source>
        <dbReference type="Google" id="ProtNLM"/>
    </source>
</evidence>
<dbReference type="Pfam" id="PF06224">
    <property type="entry name" value="AlkZ-like"/>
    <property type="match status" value="1"/>
</dbReference>
<dbReference type="InterPro" id="IPR009351">
    <property type="entry name" value="AlkZ-like"/>
</dbReference>
<comment type="caution">
    <text evidence="1">The sequence shown here is derived from an EMBL/GenBank/DDBJ whole genome shotgun (WGS) entry which is preliminary data.</text>
</comment>
<reference evidence="1 2" key="1">
    <citation type="submission" date="2009-01" db="EMBL/GenBank/DDBJ databases">
        <authorList>
            <person name="Qin X."/>
            <person name="Bachman B."/>
            <person name="Battles P."/>
            <person name="Bell A."/>
            <person name="Bess C."/>
            <person name="Bickham C."/>
            <person name="Chaboub L."/>
            <person name="Chen D."/>
            <person name="Coyle M."/>
            <person name="Deiros D.R."/>
            <person name="Dinh H."/>
            <person name="Forbes L."/>
            <person name="Fowler G."/>
            <person name="Francisco L."/>
            <person name="Fu Q."/>
            <person name="Gubbala S."/>
            <person name="Hale W."/>
            <person name="Han Y."/>
            <person name="Hemphill L."/>
            <person name="Highlander S.K."/>
            <person name="Hirani K."/>
            <person name="Hogues M."/>
            <person name="Jackson L."/>
            <person name="Jakkamsetti A."/>
            <person name="Javaid M."/>
            <person name="Jiang H."/>
            <person name="Korchina V."/>
            <person name="Kovar C."/>
            <person name="Lara F."/>
            <person name="Lee S."/>
            <person name="Mata R."/>
            <person name="Mathew T."/>
            <person name="Moen C."/>
            <person name="Morales K."/>
            <person name="Munidasa M."/>
            <person name="Nazareth L."/>
            <person name="Ngo R."/>
            <person name="Nguyen L."/>
            <person name="Okwuonu G."/>
            <person name="Ongeri F."/>
            <person name="Patil S."/>
            <person name="Petrosino J."/>
            <person name="Pham C."/>
            <person name="Pham P."/>
            <person name="Pu L.-L."/>
            <person name="Puazo M."/>
            <person name="Raj R."/>
            <person name="Reid J."/>
            <person name="Rouhana J."/>
            <person name="Saada N."/>
            <person name="Shang Y."/>
            <person name="Simmons D."/>
            <person name="Thornton R."/>
            <person name="Warren J."/>
            <person name="Weissenberger G."/>
            <person name="Zhang J."/>
            <person name="Zhang L."/>
            <person name="Zhou C."/>
            <person name="Zhu D."/>
            <person name="Muzny D."/>
            <person name="Worley K."/>
            <person name="Gibbs R."/>
        </authorList>
    </citation>
    <scope>NUCLEOTIDE SEQUENCE [LARGE SCALE GENOMIC DNA]</scope>
    <source>
        <strain evidence="1 2">DSM 15436</strain>
    </source>
</reference>
<accession>C0W1C9</accession>
<evidence type="ECO:0000313" key="2">
    <source>
        <dbReference type="Proteomes" id="UP000010301"/>
    </source>
</evidence>
<organism evidence="1 2">
    <name type="scientific">Gleimia coleocanis DSM 15436</name>
    <dbReference type="NCBI Taxonomy" id="525245"/>
    <lineage>
        <taxon>Bacteria</taxon>
        <taxon>Bacillati</taxon>
        <taxon>Actinomycetota</taxon>
        <taxon>Actinomycetes</taxon>
        <taxon>Actinomycetales</taxon>
        <taxon>Actinomycetaceae</taxon>
        <taxon>Gleimia</taxon>
    </lineage>
</organism>
<keyword evidence="2" id="KW-1185">Reference proteome</keyword>
<evidence type="ECO:0000313" key="1">
    <source>
        <dbReference type="EMBL" id="EEH63502.1"/>
    </source>
</evidence>
<dbReference type="Proteomes" id="UP000010301">
    <property type="component" value="Unassembled WGS sequence"/>
</dbReference>
<sequence>MMESLPLEINLLRICAQGLITTTYSKDVVEAVGNLLAVQGQQVSALPHALLMRTLNTTIKDVSDAFASRELVRSRPMRGTVHVTTAKDYHWMRLTLNHTHSPYNQRQMATHGVDEKILQDATEVAHGTIANAGGTITREELFKAWELNLSWSKNSAVPFRRIANILVWALDCNGDLAEGPLGKNQHYFIDATKLPAADSEESGFRIKQPGSKEGIAEVARRYIWGHGPVTVADLARWAGINKTVAWKAMEQASETAGLIRASIENSQLRPAVAPRSLQEAQKLFYLREELSQILADNEKATKQLMFLPAFDELHVGYHNRTCLTDRAGEKLICPSGNGMFRPIVIKDGRLIGVYPATLGLQWLALPDMQTEKEAKVAIETIKERMRW</sequence>
<proteinExistence type="predicted"/>
<gene>
    <name evidence="1" type="ORF">HMPREF0044_1219</name>
</gene>
<dbReference type="eggNOG" id="COG3214">
    <property type="taxonomic scope" value="Bacteria"/>
</dbReference>
<dbReference type="AlphaFoldDB" id="C0W1C9"/>
<dbReference type="PANTHER" id="PTHR38479">
    <property type="entry name" value="LMO0824 PROTEIN"/>
    <property type="match status" value="1"/>
</dbReference>
<dbReference type="HOGENOM" id="CLU_047003_0_0_11"/>
<dbReference type="STRING" id="525245.HMPREF0044_1219"/>
<protein>
    <recommendedName>
        <fullName evidence="3">Winged helix DNA-binding domain-containing protein</fullName>
    </recommendedName>
</protein>